<gene>
    <name evidence="2" type="ORF">G6L72_09000</name>
    <name evidence="3" type="ORF">G6M88_02220</name>
</gene>
<reference evidence="2 5" key="1">
    <citation type="journal article" date="2020" name="Science">
        <title>Unexpected conservation and global transmission of agrobacterial virulence plasmids.</title>
        <authorList>
            <person name="Weisberg A.J."/>
            <person name="Davis E.W. 2nd"/>
            <person name="Tabima J."/>
            <person name="Belcher M.S."/>
            <person name="Miller M."/>
            <person name="Kuo C.H."/>
            <person name="Loper J.E."/>
            <person name="Grunwald N.J."/>
            <person name="Putnam M.L."/>
            <person name="Chang J.H."/>
        </authorList>
    </citation>
    <scope>NUCLEOTIDE SEQUENCE [LARGE SCALE GENOMIC DNA]</scope>
    <source>
        <strain evidence="2 5">A19/93</strain>
    </source>
</reference>
<keyword evidence="1" id="KW-1133">Transmembrane helix</keyword>
<evidence type="ECO:0000313" key="4">
    <source>
        <dbReference type="Proteomes" id="UP000663912"/>
    </source>
</evidence>
<organism evidence="3 4">
    <name type="scientific">Agrobacterium rubi</name>
    <dbReference type="NCBI Taxonomy" id="28099"/>
    <lineage>
        <taxon>Bacteria</taxon>
        <taxon>Pseudomonadati</taxon>
        <taxon>Pseudomonadota</taxon>
        <taxon>Alphaproteobacteria</taxon>
        <taxon>Hyphomicrobiales</taxon>
        <taxon>Rhizobiaceae</taxon>
        <taxon>Rhizobium/Agrobacterium group</taxon>
        <taxon>Agrobacterium</taxon>
    </lineage>
</organism>
<protein>
    <submittedName>
        <fullName evidence="3">Uncharacterized protein</fullName>
    </submittedName>
</protein>
<keyword evidence="1" id="KW-0812">Transmembrane</keyword>
<evidence type="ECO:0000313" key="3">
    <source>
        <dbReference type="EMBL" id="QTF99289.1"/>
    </source>
</evidence>
<dbReference type="Proteomes" id="UP000822331">
    <property type="component" value="Unassembled WGS sequence"/>
</dbReference>
<evidence type="ECO:0000313" key="2">
    <source>
        <dbReference type="EMBL" id="NTF36845.1"/>
    </source>
</evidence>
<feature type="transmembrane region" description="Helical" evidence="1">
    <location>
        <begin position="134"/>
        <end position="152"/>
    </location>
</feature>
<dbReference type="KEGG" id="arui:G6M88_02220"/>
<name>A0AAE7UQ70_9HYPH</name>
<keyword evidence="1" id="KW-0472">Membrane</keyword>
<evidence type="ECO:0000313" key="5">
    <source>
        <dbReference type="Proteomes" id="UP000822331"/>
    </source>
</evidence>
<sequence>MFNHSWLTRFLALSMIGGSAVALCFLALTVHQKINEGAYDAVAVFVTIALLFLWSLYVGYRFIKGDAWAYRWVLGLFVTQIPIVAWGPVEMRWSTGFEIPVILNGVQEKLLYLTYHANIGFESGFVFGGSVEETALGINVFAFIASIVLFRARKRVLSTNGEHIEASAQ</sequence>
<dbReference type="EMBL" id="CP049206">
    <property type="protein sequence ID" value="QTF99289.1"/>
    <property type="molecule type" value="Genomic_DNA"/>
</dbReference>
<evidence type="ECO:0000256" key="1">
    <source>
        <dbReference type="SAM" id="Phobius"/>
    </source>
</evidence>
<proteinExistence type="predicted"/>
<dbReference type="RefSeq" id="WP_065698014.1">
    <property type="nucleotide sequence ID" value="NZ_CP049206.1"/>
</dbReference>
<accession>A0AAE7UQ70</accession>
<feature type="transmembrane region" description="Helical" evidence="1">
    <location>
        <begin position="6"/>
        <end position="30"/>
    </location>
</feature>
<dbReference type="EMBL" id="JAAMCP010000005">
    <property type="protein sequence ID" value="NTF36845.1"/>
    <property type="molecule type" value="Genomic_DNA"/>
</dbReference>
<keyword evidence="5" id="KW-1185">Reference proteome</keyword>
<feature type="transmembrane region" description="Helical" evidence="1">
    <location>
        <begin position="69"/>
        <end position="89"/>
    </location>
</feature>
<feature type="transmembrane region" description="Helical" evidence="1">
    <location>
        <begin position="42"/>
        <end position="63"/>
    </location>
</feature>
<dbReference type="AlphaFoldDB" id="A0AAE7UQ70"/>
<reference evidence="3" key="2">
    <citation type="submission" date="2020-02" db="EMBL/GenBank/DDBJ databases">
        <title>Unexpected conservation and global transmission of agrobacterial virulence plasmids.</title>
        <authorList>
            <person name="Weisberg A.J."/>
            <person name="Davis E.W. II"/>
            <person name="Tabima J.R."/>
            <person name="Belcher M.S."/>
            <person name="Miller M."/>
            <person name="Kuo C.-H."/>
            <person name="Loper J.E."/>
            <person name="Grunwald N.J."/>
            <person name="Putnam M.L."/>
            <person name="Chang J.H."/>
        </authorList>
    </citation>
    <scope>NUCLEOTIDE SEQUENCE</scope>
    <source>
        <strain evidence="3">W2/73</strain>
    </source>
</reference>
<dbReference type="Proteomes" id="UP000663912">
    <property type="component" value="Chromosome 1"/>
</dbReference>